<dbReference type="PANTHER" id="PTHR11139:SF9">
    <property type="entry name" value="SERINE_THREONINE-PROTEIN KINASE MTOR"/>
    <property type="match status" value="1"/>
</dbReference>
<dbReference type="PROSITE" id="PS50077">
    <property type="entry name" value="HEAT_REPEAT"/>
    <property type="match status" value="1"/>
</dbReference>
<gene>
    <name evidence="4" type="primary">TOR1_1</name>
    <name evidence="4" type="ORF">CU098_000416</name>
</gene>
<feature type="non-terminal residue" evidence="4">
    <location>
        <position position="967"/>
    </location>
</feature>
<proteinExistence type="predicted"/>
<dbReference type="GO" id="GO:0016242">
    <property type="term" value="P:negative regulation of macroautophagy"/>
    <property type="evidence" value="ECO:0007669"/>
    <property type="project" value="TreeGrafter"/>
</dbReference>
<dbReference type="OrthoDB" id="381190at2759"/>
<organism evidence="4 5">
    <name type="scientific">Rhizopus stolonifer</name>
    <name type="common">Rhizopus nigricans</name>
    <dbReference type="NCBI Taxonomy" id="4846"/>
    <lineage>
        <taxon>Eukaryota</taxon>
        <taxon>Fungi</taxon>
        <taxon>Fungi incertae sedis</taxon>
        <taxon>Mucoromycota</taxon>
        <taxon>Mucoromycotina</taxon>
        <taxon>Mucoromycetes</taxon>
        <taxon>Mucorales</taxon>
        <taxon>Mucorineae</taxon>
        <taxon>Rhizopodaceae</taxon>
        <taxon>Rhizopus</taxon>
    </lineage>
</organism>
<comment type="caution">
    <text evidence="4">The sequence shown here is derived from an EMBL/GenBank/DDBJ whole genome shotgun (WGS) entry which is preliminary data.</text>
</comment>
<reference evidence="4 5" key="1">
    <citation type="journal article" date="2018" name="G3 (Bethesda)">
        <title>Phylogenetic and Phylogenomic Definition of Rhizopus Species.</title>
        <authorList>
            <person name="Gryganskyi A.P."/>
            <person name="Golan J."/>
            <person name="Dolatabadi S."/>
            <person name="Mondo S."/>
            <person name="Robb S."/>
            <person name="Idnurm A."/>
            <person name="Muszewska A."/>
            <person name="Steczkiewicz K."/>
            <person name="Masonjones S."/>
            <person name="Liao H.L."/>
            <person name="Gajdeczka M.T."/>
            <person name="Anike F."/>
            <person name="Vuek A."/>
            <person name="Anishchenko I.M."/>
            <person name="Voigt K."/>
            <person name="de Hoog G.S."/>
            <person name="Smith M.E."/>
            <person name="Heitman J."/>
            <person name="Vilgalys R."/>
            <person name="Stajich J.E."/>
        </authorList>
    </citation>
    <scope>NUCLEOTIDE SEQUENCE [LARGE SCALE GENOMIC DNA]</scope>
    <source>
        <strain evidence="4 5">LSU 92-RS-03</strain>
    </source>
</reference>
<dbReference type="SUPFAM" id="SSF48371">
    <property type="entry name" value="ARM repeat"/>
    <property type="match status" value="1"/>
</dbReference>
<dbReference type="STRING" id="4846.A0A367K6W2"/>
<dbReference type="Pfam" id="PF13513">
    <property type="entry name" value="HEAT_EZ"/>
    <property type="match status" value="2"/>
</dbReference>
<dbReference type="GO" id="GO:0038202">
    <property type="term" value="P:TORC1 signaling"/>
    <property type="evidence" value="ECO:0007669"/>
    <property type="project" value="TreeGrafter"/>
</dbReference>
<dbReference type="FunFam" id="1.25.10.10:FF:000371">
    <property type="entry name" value="Serine/threonine-protein kinase TOR"/>
    <property type="match status" value="1"/>
</dbReference>
<dbReference type="PANTHER" id="PTHR11139">
    <property type="entry name" value="ATAXIA TELANGIECTASIA MUTATED ATM -RELATED"/>
    <property type="match status" value="1"/>
</dbReference>
<dbReference type="GO" id="GO:0005737">
    <property type="term" value="C:cytoplasm"/>
    <property type="evidence" value="ECO:0007669"/>
    <property type="project" value="TreeGrafter"/>
</dbReference>
<feature type="domain" description="Serine/threonine-protein kinase mTOR" evidence="3">
    <location>
        <begin position="729"/>
        <end position="888"/>
    </location>
</feature>
<dbReference type="InterPro" id="IPR011989">
    <property type="entry name" value="ARM-like"/>
</dbReference>
<accession>A0A367K6W2</accession>
<dbReference type="InterPro" id="IPR016024">
    <property type="entry name" value="ARM-type_fold"/>
</dbReference>
<dbReference type="InterPro" id="IPR050517">
    <property type="entry name" value="DDR_Repair_Kinase"/>
</dbReference>
<keyword evidence="5" id="KW-1185">Reference proteome</keyword>
<keyword evidence="4" id="KW-0808">Transferase</keyword>
<name>A0A367K6W2_RHIST</name>
<feature type="repeat" description="HEAT" evidence="2">
    <location>
        <begin position="695"/>
        <end position="727"/>
    </location>
</feature>
<dbReference type="SMART" id="SM01346">
    <property type="entry name" value="DUF3385"/>
    <property type="match status" value="1"/>
</dbReference>
<evidence type="ECO:0000259" key="3">
    <source>
        <dbReference type="SMART" id="SM01346"/>
    </source>
</evidence>
<evidence type="ECO:0000256" key="1">
    <source>
        <dbReference type="ARBA" id="ARBA00022527"/>
    </source>
</evidence>
<dbReference type="Gene3D" id="1.25.10.10">
    <property type="entry name" value="Leucine-rich Repeat Variant"/>
    <property type="match status" value="4"/>
</dbReference>
<evidence type="ECO:0000313" key="5">
    <source>
        <dbReference type="Proteomes" id="UP000253551"/>
    </source>
</evidence>
<dbReference type="Proteomes" id="UP000253551">
    <property type="component" value="Unassembled WGS sequence"/>
</dbReference>
<dbReference type="EMBL" id="PJQM01002122">
    <property type="protein sequence ID" value="RCH97964.1"/>
    <property type="molecule type" value="Genomic_DNA"/>
</dbReference>
<dbReference type="Pfam" id="PF11865">
    <property type="entry name" value="mTOR_dom"/>
    <property type="match status" value="1"/>
</dbReference>
<dbReference type="InterPro" id="IPR024585">
    <property type="entry name" value="mTOR_dom"/>
</dbReference>
<protein>
    <submittedName>
        <fullName evidence="4">Phosphatidylinositol kinase-protein kinase tor1</fullName>
    </submittedName>
</protein>
<dbReference type="GO" id="GO:0031931">
    <property type="term" value="C:TORC1 complex"/>
    <property type="evidence" value="ECO:0007669"/>
    <property type="project" value="TreeGrafter"/>
</dbReference>
<dbReference type="InterPro" id="IPR021133">
    <property type="entry name" value="HEAT_type_2"/>
</dbReference>
<sequence>MAMVAMLNSQENLNRIFSELKSKHEDRRIKAAEELRETATTASKELSEENLVRFTNDINKRFFEWTHGNDNNEKLGAIIDRLIGLEPESNANRFHNYLQHMLPHHDQQIMVPAAKALGRLAVSSTTLTADLVDTQVEHALEWLQADRSRLAAVLVLRELAVNAPTLIYAYVPRILDLIWVALRDPRNVIREYAADCLSQCLEIIQQRETPMRKTWYSRIWEEVNRGLRMNSAEATHGSLLAMRELLLHAGMFMTGMYKEVCGITLHLKDSRDALIRKTVVSIIPTLASYDPATFSELYLRKSMPHLLSLLRKNNEKRDAFIAIGQVAIQVKSNMSPYLEAILSCIKETLSIKGRQRKEVETATFTCISMLATAVGQSLTKHLHDLLDLMFNCGLSEPLVTALSNITDRIKPLSPVIQERLLNVISITLSGQSYKQPGAPTNRNLIQTVERSLRENGVVDGKDNDTIVLALTTLGSFDFSNHVLNEFVRDCIVNYLDDDLPEIRKAAAVTCCQLFVRDPICNQTSAHAIKVVGEVLEKLLTVGIADPDPVIRETVLSSLDVRFDRHLAQADNVRSLFIALNDEVFAIREIAITIIGRLTTFNPAYVMPSLRKTLIQLLTELEYSVISRQKEESARLVSLLVRAAQRLTKPYIEPILKVLLPKARDSSTGVVSAVLGALGELAAVSGEDMAPHLDELMPLIMETLQDQSSSAKRDAALKTLGQLASNTGFVIEPYTKYPALLNILINIMKTEQNPTIRRETVKLIGILGALDPYKHKMNAIGNSSEELADPKLASNDVTLLMMGIGPSSEDYYPQVVMHSLMKILRDPSLSTHHYAVIDAIMFIFKTLGLKVVQFLPLVIPGFLQLMRSSTSGMLELYFHKLGDLVSIVKQHIRNYLKDIFDLIDDYWTPVSSIQITIISLIEAIAKALDGELKVYLPRLLPHMLQIFDSDLSERRQPTIKVLHAFVVF</sequence>
<evidence type="ECO:0000256" key="2">
    <source>
        <dbReference type="PROSITE-ProRule" id="PRU00103"/>
    </source>
</evidence>
<keyword evidence="4" id="KW-0418">Kinase</keyword>
<evidence type="ECO:0000313" key="4">
    <source>
        <dbReference type="EMBL" id="RCH97964.1"/>
    </source>
</evidence>
<keyword evidence="1" id="KW-0723">Serine/threonine-protein kinase</keyword>
<dbReference type="GO" id="GO:0005634">
    <property type="term" value="C:nucleus"/>
    <property type="evidence" value="ECO:0007669"/>
    <property type="project" value="TreeGrafter"/>
</dbReference>
<dbReference type="AlphaFoldDB" id="A0A367K6W2"/>
<dbReference type="GO" id="GO:0004674">
    <property type="term" value="F:protein serine/threonine kinase activity"/>
    <property type="evidence" value="ECO:0007669"/>
    <property type="project" value="UniProtKB-KW"/>
</dbReference>
<dbReference type="GO" id="GO:0031932">
    <property type="term" value="C:TORC2 complex"/>
    <property type="evidence" value="ECO:0007669"/>
    <property type="project" value="TreeGrafter"/>
</dbReference>